<dbReference type="PROSITE" id="PS50846">
    <property type="entry name" value="HMA_2"/>
    <property type="match status" value="1"/>
</dbReference>
<dbReference type="RefSeq" id="WP_312287150.1">
    <property type="nucleotide sequence ID" value="NZ_CP154622.1"/>
</dbReference>
<evidence type="ECO:0000259" key="1">
    <source>
        <dbReference type="PROSITE" id="PS50846"/>
    </source>
</evidence>
<evidence type="ECO:0000313" key="3">
    <source>
        <dbReference type="Proteomes" id="UP001477947"/>
    </source>
</evidence>
<dbReference type="EMBL" id="CP154622">
    <property type="protein sequence ID" value="XAM42526.1"/>
    <property type="molecule type" value="Genomic_DNA"/>
</dbReference>
<organism evidence="2 3">
    <name type="scientific">Terrisporobacter petrolearius</name>
    <dbReference type="NCBI Taxonomy" id="1460447"/>
    <lineage>
        <taxon>Bacteria</taxon>
        <taxon>Bacillati</taxon>
        <taxon>Bacillota</taxon>
        <taxon>Clostridia</taxon>
        <taxon>Peptostreptococcales</taxon>
        <taxon>Peptostreptococcaceae</taxon>
        <taxon>Terrisporobacter</taxon>
    </lineage>
</organism>
<keyword evidence="3" id="KW-1185">Reference proteome</keyword>
<proteinExistence type="predicted"/>
<evidence type="ECO:0000313" key="2">
    <source>
        <dbReference type="EMBL" id="XAM42526.1"/>
    </source>
</evidence>
<dbReference type="Proteomes" id="UP001477947">
    <property type="component" value="Chromosome"/>
</dbReference>
<gene>
    <name evidence="2" type="ORF">TPELB_28390</name>
</gene>
<protein>
    <recommendedName>
        <fullName evidence="1">HMA domain-containing protein</fullName>
    </recommendedName>
</protein>
<name>A0ABZ3FH47_9FIRM</name>
<dbReference type="InterPro" id="IPR006121">
    <property type="entry name" value="HMA_dom"/>
</dbReference>
<sequence>MIKKIIITGMNCGHCVKRVTGLFEELKEVESVDVNLEQSSILLDSTLSDEEIVFALGDAYSVVTIDTNIK</sequence>
<feature type="domain" description="HMA" evidence="1">
    <location>
        <begin position="1"/>
        <end position="70"/>
    </location>
</feature>
<accession>A0ABZ3FH47</accession>
<dbReference type="Pfam" id="PF00403">
    <property type="entry name" value="HMA"/>
    <property type="match status" value="1"/>
</dbReference>
<dbReference type="Gene3D" id="3.30.70.100">
    <property type="match status" value="1"/>
</dbReference>
<dbReference type="InterPro" id="IPR036163">
    <property type="entry name" value="HMA_dom_sf"/>
</dbReference>
<dbReference type="CDD" id="cd00371">
    <property type="entry name" value="HMA"/>
    <property type="match status" value="1"/>
</dbReference>
<dbReference type="SUPFAM" id="SSF55008">
    <property type="entry name" value="HMA, heavy metal-associated domain"/>
    <property type="match status" value="1"/>
</dbReference>
<reference evidence="2 3" key="1">
    <citation type="submission" date="2024-04" db="EMBL/GenBank/DDBJ databases">
        <title>Isolation and characterization of novel acetogenic strains of the genera Terrisporobacter and Acetoanaerobium.</title>
        <authorList>
            <person name="Boeer T."/>
            <person name="Schueler M.A."/>
            <person name="Lueschen A."/>
            <person name="Eysell L."/>
            <person name="Droege J."/>
            <person name="Heinemann M."/>
            <person name="Engelhardt L."/>
            <person name="Basen M."/>
            <person name="Daniel R."/>
        </authorList>
    </citation>
    <scope>NUCLEOTIDE SEQUENCE [LARGE SCALE GENOMIC DNA]</scope>
    <source>
        <strain evidence="2 3">ELB</strain>
    </source>
</reference>